<keyword evidence="3" id="KW-1185">Reference proteome</keyword>
<evidence type="ECO:0000256" key="1">
    <source>
        <dbReference type="SAM" id="MobiDB-lite"/>
    </source>
</evidence>
<dbReference type="Proteomes" id="UP000006702">
    <property type="component" value="Unassembled WGS sequence"/>
</dbReference>
<sequence>MDDAGVPATNSRISSYEWIRDSAWLRFSLSDGNYPDGPEGSHGQDGQVVPGQDGKRLPVYNTGTQAIPTYKDTIAATIDQRKKPWDECRQLDSQIPGVHIDDAVEGHLKALDPAIPDGSKYLLTGKGGTWKEVVDVVQ</sequence>
<name>A1DPH4_NEOFI</name>
<protein>
    <submittedName>
        <fullName evidence="2">Uncharacterized protein</fullName>
    </submittedName>
</protein>
<dbReference type="KEGG" id="nfi:NFIA_060510"/>
<accession>A1DPH4</accession>
<dbReference type="GeneID" id="4585108"/>
<evidence type="ECO:0000313" key="3">
    <source>
        <dbReference type="Proteomes" id="UP000006702"/>
    </source>
</evidence>
<dbReference type="OrthoDB" id="2735536at2759"/>
<gene>
    <name evidence="2" type="ORF">NFIA_060510</name>
</gene>
<dbReference type="HOGENOM" id="CLU_1855812_0_0_1"/>
<dbReference type="VEuPathDB" id="FungiDB:NFIA_060510"/>
<dbReference type="RefSeq" id="XP_001258592.1">
    <property type="nucleotide sequence ID" value="XM_001258591.1"/>
</dbReference>
<dbReference type="STRING" id="331117.A1DPH4"/>
<dbReference type="AlphaFoldDB" id="A1DPH4"/>
<organism evidence="2 3">
    <name type="scientific">Neosartorya fischeri (strain ATCC 1020 / DSM 3700 / CBS 544.65 / FGSC A1164 / JCM 1740 / NRRL 181 / WB 181)</name>
    <name type="common">Aspergillus fischerianus</name>
    <dbReference type="NCBI Taxonomy" id="331117"/>
    <lineage>
        <taxon>Eukaryota</taxon>
        <taxon>Fungi</taxon>
        <taxon>Dikarya</taxon>
        <taxon>Ascomycota</taxon>
        <taxon>Pezizomycotina</taxon>
        <taxon>Eurotiomycetes</taxon>
        <taxon>Eurotiomycetidae</taxon>
        <taxon>Eurotiales</taxon>
        <taxon>Aspergillaceae</taxon>
        <taxon>Aspergillus</taxon>
        <taxon>Aspergillus subgen. Fumigati</taxon>
    </lineage>
</organism>
<dbReference type="EMBL" id="DS027698">
    <property type="protein sequence ID" value="EAW16695.1"/>
    <property type="molecule type" value="Genomic_DNA"/>
</dbReference>
<proteinExistence type="predicted"/>
<feature type="region of interest" description="Disordered" evidence="1">
    <location>
        <begin position="30"/>
        <end position="57"/>
    </location>
</feature>
<reference evidence="3" key="1">
    <citation type="journal article" date="2008" name="PLoS Genet.">
        <title>Genomic islands in the pathogenic filamentous fungus Aspergillus fumigatus.</title>
        <authorList>
            <person name="Fedorova N.D."/>
            <person name="Khaldi N."/>
            <person name="Joardar V.S."/>
            <person name="Maiti R."/>
            <person name="Amedeo P."/>
            <person name="Anderson M.J."/>
            <person name="Crabtree J."/>
            <person name="Silva J.C."/>
            <person name="Badger J.H."/>
            <person name="Albarraq A."/>
            <person name="Angiuoli S."/>
            <person name="Bussey H."/>
            <person name="Bowyer P."/>
            <person name="Cotty P.J."/>
            <person name="Dyer P.S."/>
            <person name="Egan A."/>
            <person name="Galens K."/>
            <person name="Fraser-Liggett C.M."/>
            <person name="Haas B.J."/>
            <person name="Inman J.M."/>
            <person name="Kent R."/>
            <person name="Lemieux S."/>
            <person name="Malavazi I."/>
            <person name="Orvis J."/>
            <person name="Roemer T."/>
            <person name="Ronning C.M."/>
            <person name="Sundaram J.P."/>
            <person name="Sutton G."/>
            <person name="Turner G."/>
            <person name="Venter J.C."/>
            <person name="White O.R."/>
            <person name="Whitty B.R."/>
            <person name="Youngman P."/>
            <person name="Wolfe K.H."/>
            <person name="Goldman G.H."/>
            <person name="Wortman J.R."/>
            <person name="Jiang B."/>
            <person name="Denning D.W."/>
            <person name="Nierman W.C."/>
        </authorList>
    </citation>
    <scope>NUCLEOTIDE SEQUENCE [LARGE SCALE GENOMIC DNA]</scope>
    <source>
        <strain evidence="3">ATCC 1020 / DSM 3700 / CBS 544.65 / FGSC A1164 / JCM 1740 / NRRL 181 / WB 181</strain>
    </source>
</reference>
<evidence type="ECO:0000313" key="2">
    <source>
        <dbReference type="EMBL" id="EAW16695.1"/>
    </source>
</evidence>